<organism evidence="1">
    <name type="scientific">marine sediment metagenome</name>
    <dbReference type="NCBI Taxonomy" id="412755"/>
    <lineage>
        <taxon>unclassified sequences</taxon>
        <taxon>metagenomes</taxon>
        <taxon>ecological metagenomes</taxon>
    </lineage>
</organism>
<sequence>LSAESVISWFWHDEFKTISHSQKFFQRFLNEFINYPFK</sequence>
<dbReference type="AlphaFoldDB" id="X1JZ13"/>
<evidence type="ECO:0000313" key="1">
    <source>
        <dbReference type="EMBL" id="GAH99417.1"/>
    </source>
</evidence>
<proteinExistence type="predicted"/>
<reference evidence="1" key="1">
    <citation type="journal article" date="2014" name="Front. Microbiol.">
        <title>High frequency of phylogenetically diverse reductive dehalogenase-homologous genes in deep subseafloor sedimentary metagenomes.</title>
        <authorList>
            <person name="Kawai M."/>
            <person name="Futagami T."/>
            <person name="Toyoda A."/>
            <person name="Takaki Y."/>
            <person name="Nishi S."/>
            <person name="Hori S."/>
            <person name="Arai W."/>
            <person name="Tsubouchi T."/>
            <person name="Morono Y."/>
            <person name="Uchiyama I."/>
            <person name="Ito T."/>
            <person name="Fujiyama A."/>
            <person name="Inagaki F."/>
            <person name="Takami H."/>
        </authorList>
    </citation>
    <scope>NUCLEOTIDE SEQUENCE</scope>
    <source>
        <strain evidence="1">Expedition CK06-06</strain>
    </source>
</reference>
<dbReference type="EMBL" id="BARU01047451">
    <property type="protein sequence ID" value="GAH99417.1"/>
    <property type="molecule type" value="Genomic_DNA"/>
</dbReference>
<protein>
    <submittedName>
        <fullName evidence="1">Uncharacterized protein</fullName>
    </submittedName>
</protein>
<feature type="non-terminal residue" evidence="1">
    <location>
        <position position="1"/>
    </location>
</feature>
<accession>X1JZ13</accession>
<gene>
    <name evidence="1" type="ORF">S03H2_71098</name>
</gene>
<name>X1JZ13_9ZZZZ</name>
<comment type="caution">
    <text evidence="1">The sequence shown here is derived from an EMBL/GenBank/DDBJ whole genome shotgun (WGS) entry which is preliminary data.</text>
</comment>